<keyword evidence="4" id="KW-0548">Nucleotidyltransferase</keyword>
<dbReference type="InterPro" id="IPR000768">
    <property type="entry name" value="ART"/>
</dbReference>
<protein>
    <recommendedName>
        <fullName evidence="10">NAD(P)(+)--arginine ADP-ribosyltransferase</fullName>
        <ecNumber evidence="10">2.4.2.31</ecNumber>
    </recommendedName>
    <alternativeName>
        <fullName evidence="10">Mono(ADP-ribosyl)transferase</fullName>
    </alternativeName>
</protein>
<evidence type="ECO:0000256" key="10">
    <source>
        <dbReference type="RuleBase" id="RU361228"/>
    </source>
</evidence>
<dbReference type="InterPro" id="IPR050999">
    <property type="entry name" value="ADP-ribosyltransferase_ARG"/>
</dbReference>
<dbReference type="FunFam" id="3.90.176.10:FF:000001">
    <property type="entry name" value="NAD(P)(+)--arginine ADP-ribosyltransferase"/>
    <property type="match status" value="1"/>
</dbReference>
<dbReference type="GO" id="GO:0106274">
    <property type="term" value="F:NAD+-protein-arginine ADP-ribosyltransferase activity"/>
    <property type="evidence" value="ECO:0007669"/>
    <property type="project" value="UniProtKB-EC"/>
</dbReference>
<gene>
    <name evidence="11" type="primary">LOC134292559</name>
</gene>
<dbReference type="eggNOG" id="ENOG502SKQR">
    <property type="taxonomic scope" value="Eukaryota"/>
</dbReference>
<dbReference type="Ensembl" id="ENSACAT00000017236.3">
    <property type="protein sequence ID" value="ENSACAP00000016901.3"/>
    <property type="gene ID" value="ENSACAG00000017183.3"/>
</dbReference>
<dbReference type="EC" id="2.4.2.31" evidence="10"/>
<name>H9GP17_ANOCA</name>
<dbReference type="Pfam" id="PF01129">
    <property type="entry name" value="ART"/>
    <property type="match status" value="1"/>
</dbReference>
<evidence type="ECO:0000256" key="9">
    <source>
        <dbReference type="ARBA" id="ARBA00047597"/>
    </source>
</evidence>
<dbReference type="PANTHER" id="PTHR10339">
    <property type="entry name" value="ADP-RIBOSYLTRANSFERASE"/>
    <property type="match status" value="1"/>
</dbReference>
<comment type="catalytic activity">
    <reaction evidence="9 10">
        <text>L-arginyl-[protein] + NAD(+) = N(omega)-(ADP-D-ribosyl)-L-arginyl-[protein] + nicotinamide + H(+)</text>
        <dbReference type="Rhea" id="RHEA:19149"/>
        <dbReference type="Rhea" id="RHEA-COMP:10532"/>
        <dbReference type="Rhea" id="RHEA-COMP:15087"/>
        <dbReference type="ChEBI" id="CHEBI:15378"/>
        <dbReference type="ChEBI" id="CHEBI:17154"/>
        <dbReference type="ChEBI" id="CHEBI:29965"/>
        <dbReference type="ChEBI" id="CHEBI:57540"/>
        <dbReference type="ChEBI" id="CHEBI:142554"/>
        <dbReference type="EC" id="2.4.2.31"/>
    </reaction>
</comment>
<sequence length="301" mass="34379">PIFRHLWSCCPMQSFSFNQVLRLTDVPLTMAPNSYDDQYEKCPSEMENKLMNLTTDGFKERYNITWENATNRWIKIEGSLKSLPNDFKDKYGIALIAYTANNSLYEDFGPAVREGGRSSEHYEKCFTFKSFHFLLTRASQVLKGSKEPCYDVYRGTRDKRFTVSDINARVRFGQFTSSSLSQQAAQKFGEDTFFRIKTCLENNIIKFSYFPEQQEILIPPYEVFKVKDVTNVSGKTQIELESDGKHSNFNCGSKRGKTPIWADNLDPAASALFLAPKLQVSTPSNLAIARDVVIPHKKECG</sequence>
<evidence type="ECO:0000256" key="3">
    <source>
        <dbReference type="ARBA" id="ARBA00022679"/>
    </source>
</evidence>
<dbReference type="GeneTree" id="ENSGT01030000234601"/>
<proteinExistence type="inferred from homology"/>
<dbReference type="AlphaFoldDB" id="H9GP17"/>
<keyword evidence="5" id="KW-0732">Signal</keyword>
<evidence type="ECO:0000256" key="7">
    <source>
        <dbReference type="ARBA" id="ARBA00023027"/>
    </source>
</evidence>
<evidence type="ECO:0000256" key="8">
    <source>
        <dbReference type="ARBA" id="ARBA00023157"/>
    </source>
</evidence>
<dbReference type="Gene3D" id="3.90.176.10">
    <property type="entry name" value="Toxin ADP-ribosyltransferase, Chain A, domain 1"/>
    <property type="match status" value="1"/>
</dbReference>
<evidence type="ECO:0000313" key="11">
    <source>
        <dbReference type="Ensembl" id="ENSACAP00000016901.3"/>
    </source>
</evidence>
<keyword evidence="2 10" id="KW-0328">Glycosyltransferase</keyword>
<dbReference type="PROSITE" id="PS01291">
    <property type="entry name" value="ART"/>
    <property type="match status" value="1"/>
</dbReference>
<keyword evidence="12" id="KW-1185">Reference proteome</keyword>
<accession>H9GP17</accession>
<dbReference type="GO" id="GO:0016779">
    <property type="term" value="F:nucleotidyltransferase activity"/>
    <property type="evidence" value="ECO:0007669"/>
    <property type="project" value="UniProtKB-KW"/>
</dbReference>
<keyword evidence="6 10" id="KW-0521">NADP</keyword>
<dbReference type="Proteomes" id="UP000001646">
    <property type="component" value="Unplaced"/>
</dbReference>
<dbReference type="GO" id="GO:0003950">
    <property type="term" value="F:NAD+ poly-ADP-ribosyltransferase activity"/>
    <property type="evidence" value="ECO:0000318"/>
    <property type="project" value="GO_Central"/>
</dbReference>
<reference evidence="11" key="2">
    <citation type="submission" date="2025-08" db="UniProtKB">
        <authorList>
            <consortium name="Ensembl"/>
        </authorList>
    </citation>
    <scope>IDENTIFICATION</scope>
</reference>
<evidence type="ECO:0000256" key="6">
    <source>
        <dbReference type="ARBA" id="ARBA00022857"/>
    </source>
</evidence>
<evidence type="ECO:0000256" key="5">
    <source>
        <dbReference type="ARBA" id="ARBA00022729"/>
    </source>
</evidence>
<dbReference type="InParanoid" id="H9GP17"/>
<evidence type="ECO:0000313" key="12">
    <source>
        <dbReference type="Proteomes" id="UP000001646"/>
    </source>
</evidence>
<dbReference type="PANTHER" id="PTHR10339:SF19">
    <property type="entry name" value="GPI-LINKED NAD(P)(+)--ARGININE ADP-RIBOSYLTRANSFERASE 1"/>
    <property type="match status" value="1"/>
</dbReference>
<reference evidence="11" key="3">
    <citation type="submission" date="2025-09" db="UniProtKB">
        <authorList>
            <consortium name="Ensembl"/>
        </authorList>
    </citation>
    <scope>IDENTIFICATION</scope>
</reference>
<reference evidence="11" key="1">
    <citation type="submission" date="2009-12" db="EMBL/GenBank/DDBJ databases">
        <title>The Genome Sequence of Anolis carolinensis (Green Anole Lizard).</title>
        <authorList>
            <consortium name="The Genome Sequencing Platform"/>
            <person name="Di Palma F."/>
            <person name="Alfoldi J."/>
            <person name="Heiman D."/>
            <person name="Young S."/>
            <person name="Grabherr M."/>
            <person name="Johnson J."/>
            <person name="Lander E.S."/>
            <person name="Lindblad-Toh K."/>
        </authorList>
    </citation>
    <scope>NUCLEOTIDE SEQUENCE [LARGE SCALE GENOMIC DNA]</scope>
    <source>
        <strain evidence="11">JBL SC #1</strain>
    </source>
</reference>
<keyword evidence="8" id="KW-1015">Disulfide bond</keyword>
<evidence type="ECO:0000256" key="4">
    <source>
        <dbReference type="ARBA" id="ARBA00022695"/>
    </source>
</evidence>
<comment type="similarity">
    <text evidence="1 10">Belongs to the Arg-specific ADP-ribosyltransferase family.</text>
</comment>
<dbReference type="PRINTS" id="PR00970">
    <property type="entry name" value="RIBTRNSFRASE"/>
</dbReference>
<dbReference type="HOGENOM" id="CLU_059744_0_0_1"/>
<dbReference type="SUPFAM" id="SSF56399">
    <property type="entry name" value="ADP-ribosylation"/>
    <property type="match status" value="1"/>
</dbReference>
<dbReference type="PROSITE" id="PS51996">
    <property type="entry name" value="TR_MART"/>
    <property type="match status" value="1"/>
</dbReference>
<evidence type="ECO:0000256" key="2">
    <source>
        <dbReference type="ARBA" id="ARBA00022676"/>
    </source>
</evidence>
<evidence type="ECO:0000256" key="1">
    <source>
        <dbReference type="ARBA" id="ARBA00009558"/>
    </source>
</evidence>
<keyword evidence="3 10" id="KW-0808">Transferase</keyword>
<organism evidence="11 12">
    <name type="scientific">Anolis carolinensis</name>
    <name type="common">Green anole</name>
    <name type="synonym">American chameleon</name>
    <dbReference type="NCBI Taxonomy" id="28377"/>
    <lineage>
        <taxon>Eukaryota</taxon>
        <taxon>Metazoa</taxon>
        <taxon>Chordata</taxon>
        <taxon>Craniata</taxon>
        <taxon>Vertebrata</taxon>
        <taxon>Euteleostomi</taxon>
        <taxon>Lepidosauria</taxon>
        <taxon>Squamata</taxon>
        <taxon>Bifurcata</taxon>
        <taxon>Unidentata</taxon>
        <taxon>Episquamata</taxon>
        <taxon>Toxicofera</taxon>
        <taxon>Iguania</taxon>
        <taxon>Dactyloidae</taxon>
        <taxon>Anolis</taxon>
    </lineage>
</organism>
<keyword evidence="7 10" id="KW-0520">NAD</keyword>